<dbReference type="GO" id="GO:0005737">
    <property type="term" value="C:cytoplasm"/>
    <property type="evidence" value="ECO:0007669"/>
    <property type="project" value="UniProtKB-SubCell"/>
</dbReference>
<dbReference type="EMBL" id="LFJC01000003">
    <property type="protein sequence ID" value="PIT03485.1"/>
    <property type="molecule type" value="Genomic_DNA"/>
</dbReference>
<comment type="similarity">
    <text evidence="2">Belongs to the TsaE family.</text>
</comment>
<dbReference type="GO" id="GO:0005524">
    <property type="term" value="F:ATP binding"/>
    <property type="evidence" value="ECO:0007669"/>
    <property type="project" value="UniProtKB-KW"/>
</dbReference>
<evidence type="ECO:0000256" key="1">
    <source>
        <dbReference type="ARBA" id="ARBA00004496"/>
    </source>
</evidence>
<keyword evidence="13" id="KW-1185">Reference proteome</keyword>
<dbReference type="Pfam" id="PF02367">
    <property type="entry name" value="TsaE"/>
    <property type="match status" value="1"/>
</dbReference>
<evidence type="ECO:0000256" key="10">
    <source>
        <dbReference type="ARBA" id="ARBA00032441"/>
    </source>
</evidence>
<evidence type="ECO:0000313" key="13">
    <source>
        <dbReference type="Proteomes" id="UP000228930"/>
    </source>
</evidence>
<keyword evidence="5" id="KW-0819">tRNA processing</keyword>
<keyword evidence="7" id="KW-0547">Nucleotide-binding</keyword>
<dbReference type="GO" id="GO:0046872">
    <property type="term" value="F:metal ion binding"/>
    <property type="evidence" value="ECO:0007669"/>
    <property type="project" value="UniProtKB-KW"/>
</dbReference>
<comment type="caution">
    <text evidence="12">The sequence shown here is derived from an EMBL/GenBank/DDBJ whole genome shotgun (WGS) entry which is preliminary data.</text>
</comment>
<sequence>MTQPTTFSVALHNETATAQLMADLALLVGPGDVITLTGDLGAGKTAAARSLIRYLAGDDELEVPSPTFTLVQGYELPPFPVLHADLYRVEDESELEEIGLSPLPDATLVLIEWPERAPSAMPADRIDIALTHRPALGSNARAADITGYGKSAAIVARLQALREFLDASGYIDATRKRMAGDASTRSYARLLRDDGVVILMNSPQRPDGAALYNGKSYSAAVHLAENIKPFVAIDEGLRAQGLSAPAIHHFDLDHGFLISEDFGSEGVIEGDPPRPIVERYEVATDALAALHGKTLPETLPLDGQTYEIPVFDVEAMLIEIGLMPEWYLPDRNAPLSEAARTEFFAMWRELLKKPLAAPRTWIIRDYHSPNLIWLGTRTGIGRVGVIDFQDTVLGPQSYDVVSLLQDARIDVPENIELTLLSRYIKARRANDAGFDAAGFAELYAIMSAQRNTRLLGTFARLNRRDGKPHYLRHQPRIWTYLQRSLAHPALGFLRDWYLANVPPPQRASEG</sequence>
<evidence type="ECO:0000256" key="8">
    <source>
        <dbReference type="ARBA" id="ARBA00022840"/>
    </source>
</evidence>
<protein>
    <recommendedName>
        <fullName evidence="3">tRNA threonylcarbamoyladenosine biosynthesis protein TsaE</fullName>
    </recommendedName>
    <alternativeName>
        <fullName evidence="10">t(6)A37 threonylcarbamoyladenosine biosynthesis protein TsaE</fullName>
    </alternativeName>
</protein>
<evidence type="ECO:0000256" key="7">
    <source>
        <dbReference type="ARBA" id="ARBA00022741"/>
    </source>
</evidence>
<dbReference type="PANTHER" id="PTHR33540">
    <property type="entry name" value="TRNA THREONYLCARBAMOYLADENOSINE BIOSYNTHESIS PROTEIN TSAE"/>
    <property type="match status" value="1"/>
</dbReference>
<gene>
    <name evidence="12" type="ORF">TSA1_23955</name>
</gene>
<dbReference type="Gene3D" id="3.90.1200.10">
    <property type="match status" value="1"/>
</dbReference>
<dbReference type="InterPro" id="IPR002575">
    <property type="entry name" value="Aminoglycoside_PTrfase"/>
</dbReference>
<organism evidence="12 13">
    <name type="scientific">Bradyrhizobium nitroreducens</name>
    <dbReference type="NCBI Taxonomy" id="709803"/>
    <lineage>
        <taxon>Bacteria</taxon>
        <taxon>Pseudomonadati</taxon>
        <taxon>Pseudomonadota</taxon>
        <taxon>Alphaproteobacteria</taxon>
        <taxon>Hyphomicrobiales</taxon>
        <taxon>Nitrobacteraceae</taxon>
        <taxon>Bradyrhizobium</taxon>
    </lineage>
</organism>
<keyword evidence="4" id="KW-0963">Cytoplasm</keyword>
<dbReference type="Gene3D" id="3.40.50.300">
    <property type="entry name" value="P-loop containing nucleotide triphosphate hydrolases"/>
    <property type="match status" value="1"/>
</dbReference>
<evidence type="ECO:0000256" key="2">
    <source>
        <dbReference type="ARBA" id="ARBA00007599"/>
    </source>
</evidence>
<dbReference type="PANTHER" id="PTHR33540:SF2">
    <property type="entry name" value="TRNA THREONYLCARBAMOYLADENOSINE BIOSYNTHESIS PROTEIN TSAE"/>
    <property type="match status" value="1"/>
</dbReference>
<comment type="subcellular location">
    <subcellularLocation>
        <location evidence="1">Cytoplasm</location>
    </subcellularLocation>
</comment>
<dbReference type="InterPro" id="IPR012180">
    <property type="entry name" value="Bifunc_ATPase/PTrfase"/>
</dbReference>
<evidence type="ECO:0000256" key="6">
    <source>
        <dbReference type="ARBA" id="ARBA00022723"/>
    </source>
</evidence>
<dbReference type="AlphaFoldDB" id="A0A2M6UG03"/>
<dbReference type="SUPFAM" id="SSF56112">
    <property type="entry name" value="Protein kinase-like (PK-like)"/>
    <property type="match status" value="1"/>
</dbReference>
<dbReference type="Proteomes" id="UP000228930">
    <property type="component" value="Unassembled WGS sequence"/>
</dbReference>
<keyword evidence="8" id="KW-0067">ATP-binding</keyword>
<dbReference type="InterPro" id="IPR011009">
    <property type="entry name" value="Kinase-like_dom_sf"/>
</dbReference>
<evidence type="ECO:0000259" key="11">
    <source>
        <dbReference type="Pfam" id="PF01636"/>
    </source>
</evidence>
<keyword evidence="9" id="KW-0460">Magnesium</keyword>
<dbReference type="Gene3D" id="3.30.200.20">
    <property type="entry name" value="Phosphorylase Kinase, domain 1"/>
    <property type="match status" value="1"/>
</dbReference>
<dbReference type="InterPro" id="IPR027417">
    <property type="entry name" value="P-loop_NTPase"/>
</dbReference>
<reference evidence="12 13" key="1">
    <citation type="submission" date="2015-06" db="EMBL/GenBank/DDBJ databases">
        <title>Comparative genome analysis of nirS-carrying Bradyrhizobium sp. strains.</title>
        <authorList>
            <person name="Ishii S."/>
            <person name="Jang J."/>
            <person name="Nishizawa T."/>
            <person name="Senoo K."/>
        </authorList>
    </citation>
    <scope>NUCLEOTIDE SEQUENCE [LARGE SCALE GENOMIC DNA]</scope>
    <source>
        <strain evidence="12 13">TSA1</strain>
    </source>
</reference>
<dbReference type="PIRSF" id="PIRSF036599">
    <property type="entry name" value="AtpPhos"/>
    <property type="match status" value="1"/>
</dbReference>
<dbReference type="FunFam" id="3.40.50.300:FF:002341">
    <property type="entry name" value="tRNA (Adenosine(37)-N6)-threonylcarbamoyltransferase complex ATPase subunit type 1 TsaE"/>
    <property type="match status" value="1"/>
</dbReference>
<evidence type="ECO:0000256" key="4">
    <source>
        <dbReference type="ARBA" id="ARBA00022490"/>
    </source>
</evidence>
<evidence type="ECO:0000256" key="9">
    <source>
        <dbReference type="ARBA" id="ARBA00022842"/>
    </source>
</evidence>
<dbReference type="InterPro" id="IPR003442">
    <property type="entry name" value="T6A_TsaE"/>
</dbReference>
<accession>A0A2M6UG03</accession>
<keyword evidence="6" id="KW-0479">Metal-binding</keyword>
<name>A0A2M6UG03_9BRAD</name>
<dbReference type="GO" id="GO:0002949">
    <property type="term" value="P:tRNA threonylcarbamoyladenosine modification"/>
    <property type="evidence" value="ECO:0007669"/>
    <property type="project" value="InterPro"/>
</dbReference>
<dbReference type="NCBIfam" id="TIGR00150">
    <property type="entry name" value="T6A_YjeE"/>
    <property type="match status" value="1"/>
</dbReference>
<proteinExistence type="inferred from homology"/>
<evidence type="ECO:0000313" key="12">
    <source>
        <dbReference type="EMBL" id="PIT03485.1"/>
    </source>
</evidence>
<dbReference type="Pfam" id="PF01636">
    <property type="entry name" value="APH"/>
    <property type="match status" value="1"/>
</dbReference>
<evidence type="ECO:0000256" key="5">
    <source>
        <dbReference type="ARBA" id="ARBA00022694"/>
    </source>
</evidence>
<dbReference type="RefSeq" id="WP_100178621.1">
    <property type="nucleotide sequence ID" value="NZ_LFJC01000003.1"/>
</dbReference>
<dbReference type="SUPFAM" id="SSF52540">
    <property type="entry name" value="P-loop containing nucleoside triphosphate hydrolases"/>
    <property type="match status" value="1"/>
</dbReference>
<feature type="domain" description="Aminoglycoside phosphotransferase" evidence="11">
    <location>
        <begin position="176"/>
        <end position="424"/>
    </location>
</feature>
<evidence type="ECO:0000256" key="3">
    <source>
        <dbReference type="ARBA" id="ARBA00019010"/>
    </source>
</evidence>